<dbReference type="CDD" id="cd08557">
    <property type="entry name" value="PI-PLCc_bacteria_like"/>
    <property type="match status" value="1"/>
</dbReference>
<gene>
    <name evidence="10" type="primary">ZDHHC15_2</name>
    <name evidence="10" type="ORF">FOZ63_016040</name>
</gene>
<feature type="region of interest" description="Disordered" evidence="8">
    <location>
        <begin position="708"/>
        <end position="740"/>
    </location>
</feature>
<keyword evidence="5 7" id="KW-0472">Membrane</keyword>
<feature type="non-terminal residue" evidence="10">
    <location>
        <position position="881"/>
    </location>
</feature>
<keyword evidence="4 7" id="KW-1133">Transmembrane helix</keyword>
<feature type="region of interest" description="Disordered" evidence="8">
    <location>
        <begin position="755"/>
        <end position="780"/>
    </location>
</feature>
<evidence type="ECO:0000256" key="7">
    <source>
        <dbReference type="RuleBase" id="RU079119"/>
    </source>
</evidence>
<evidence type="ECO:0000256" key="2">
    <source>
        <dbReference type="ARBA" id="ARBA00022679"/>
    </source>
</evidence>
<dbReference type="InterPro" id="IPR039859">
    <property type="entry name" value="PFA4/ZDH16/20/ERF2-like"/>
</dbReference>
<dbReference type="SUPFAM" id="SSF51695">
    <property type="entry name" value="PLC-like phosphodiesterases"/>
    <property type="match status" value="1"/>
</dbReference>
<sequence length="881" mass="96970">LVLLAVAVSASSSQDDVLLKDWPMIMTHDSATGYLNASDGFVTKMAKTQVGSFYEQLDCGARAFDLRPRCHLHGEDTPRVTMHHAEVDIEYPLQAALKDIIDWSKANPSEFVMVGLSHHSPNNTRCREAVSGITKDLGLMPSIGSSSGQPCSSLERMTMREAKQAAALDGGGHVFMIEASDDTCVAENYVPDIRCYNSTSPHEGSCYTKDSPQWYNYANNRLFDYIREMAASTTERNSSQLQMNQAHWQYDFEVYEGVDARHSSLIMDEYFSQVNRRLIDIIDDLAYLNLLEVDNVCNYGPNILKSVKSRQEKLTLRRIKRCRWVEGGWLDTGGRFLKATYGILLTCLSATGDALDAALEHLGILMVELVKAIAWPFKWIFPTPEVTPSTPHSRHTIPSPNHQIIRTFKGRPLAMVLPIIFVCNIIMLLYIVYVFCVMPLLGVSLSSFSSISFHLCSLLAMVSYYKAVVTDPGKIPEDLWSSSSPAGPPPPHLYERKGKDGSIRYCNKEHKFKPDRAHFCSPMGRNVLRMDHYCPWLANSVGFYNHKYFFLFLLYVVIACNTVTCQIIHALVNLASAGGYAAQPGQLLFLLEGISISALLSTIVTPFFAFHTWLISTNVTTVEYCEKRRDVGAGSGPEALSKNIVSRMPDRSPYDVGLIKNWQSVMGRNFLTWLLPTRPRGIGHGLAFPINSQAKDVLERELGITVTPVDGGDLEAGRRSRGGGRGSRVGLGSDDEEEDSNAEIRKALEYRQQQLAEAVEEPEAPPSPASDGSSSSSTAAASYPTRACCSGAAGGGGSLVEYGLEKSNEFADFITELYVSGWKILAGPRRGGKKRRAQQRAATTPILSSGVEEPPTSPGLVEVGSSPIQNIATEEEPKAAA</sequence>
<keyword evidence="2 7" id="KW-0808">Transferase</keyword>
<name>A0A7J6REF1_PEROL</name>
<evidence type="ECO:0000256" key="3">
    <source>
        <dbReference type="ARBA" id="ARBA00022692"/>
    </source>
</evidence>
<evidence type="ECO:0000256" key="4">
    <source>
        <dbReference type="ARBA" id="ARBA00022989"/>
    </source>
</evidence>
<evidence type="ECO:0000256" key="1">
    <source>
        <dbReference type="ARBA" id="ARBA00004141"/>
    </source>
</evidence>
<feature type="transmembrane region" description="Helical" evidence="7">
    <location>
        <begin position="548"/>
        <end position="575"/>
    </location>
</feature>
<comment type="similarity">
    <text evidence="7">Belongs to the DHHC palmitoyltransferase family.</text>
</comment>
<keyword evidence="3 7" id="KW-0812">Transmembrane</keyword>
<dbReference type="GO" id="GO:0006629">
    <property type="term" value="P:lipid metabolic process"/>
    <property type="evidence" value="ECO:0007669"/>
    <property type="project" value="InterPro"/>
</dbReference>
<dbReference type="Pfam" id="PF01529">
    <property type="entry name" value="DHHC"/>
    <property type="match status" value="1"/>
</dbReference>
<comment type="domain">
    <text evidence="7">The DHHC domain is required for palmitoyltransferase activity.</text>
</comment>
<feature type="transmembrane region" description="Helical" evidence="7">
    <location>
        <begin position="413"/>
        <end position="433"/>
    </location>
</feature>
<comment type="subcellular location">
    <subcellularLocation>
        <location evidence="1">Membrane</location>
        <topology evidence="1">Multi-pass membrane protein</topology>
    </subcellularLocation>
</comment>
<dbReference type="GO" id="GO:0008081">
    <property type="term" value="F:phosphoric diester hydrolase activity"/>
    <property type="evidence" value="ECO:0007669"/>
    <property type="project" value="InterPro"/>
</dbReference>
<protein>
    <recommendedName>
        <fullName evidence="7">Palmitoyltransferase</fullName>
        <ecNumber evidence="7">2.3.1.225</ecNumber>
    </recommendedName>
</protein>
<comment type="catalytic activity">
    <reaction evidence="7">
        <text>L-cysteinyl-[protein] + hexadecanoyl-CoA = S-hexadecanoyl-L-cysteinyl-[protein] + CoA</text>
        <dbReference type="Rhea" id="RHEA:36683"/>
        <dbReference type="Rhea" id="RHEA-COMP:10131"/>
        <dbReference type="Rhea" id="RHEA-COMP:11032"/>
        <dbReference type="ChEBI" id="CHEBI:29950"/>
        <dbReference type="ChEBI" id="CHEBI:57287"/>
        <dbReference type="ChEBI" id="CHEBI:57379"/>
        <dbReference type="ChEBI" id="CHEBI:74151"/>
        <dbReference type="EC" id="2.3.1.225"/>
    </reaction>
</comment>
<dbReference type="AlphaFoldDB" id="A0A7J6REF1"/>
<keyword evidence="11" id="KW-1185">Reference proteome</keyword>
<accession>A0A7J6REF1</accession>
<feature type="region of interest" description="Disordered" evidence="8">
    <location>
        <begin position="479"/>
        <end position="498"/>
    </location>
</feature>
<feature type="transmembrane region" description="Helical" evidence="7">
    <location>
        <begin position="587"/>
        <end position="610"/>
    </location>
</feature>
<dbReference type="EMBL" id="JABANO010026340">
    <property type="protein sequence ID" value="KAF4718711.1"/>
    <property type="molecule type" value="Genomic_DNA"/>
</dbReference>
<organism evidence="10 11">
    <name type="scientific">Perkinsus olseni</name>
    <name type="common">Perkinsus atlanticus</name>
    <dbReference type="NCBI Taxonomy" id="32597"/>
    <lineage>
        <taxon>Eukaryota</taxon>
        <taxon>Sar</taxon>
        <taxon>Alveolata</taxon>
        <taxon>Perkinsozoa</taxon>
        <taxon>Perkinsea</taxon>
        <taxon>Perkinsida</taxon>
        <taxon>Perkinsidae</taxon>
        <taxon>Perkinsus</taxon>
    </lineage>
</organism>
<keyword evidence="6 7" id="KW-0012">Acyltransferase</keyword>
<dbReference type="PROSITE" id="PS50007">
    <property type="entry name" value="PIPLC_X_DOMAIN"/>
    <property type="match status" value="1"/>
</dbReference>
<dbReference type="PANTHER" id="PTHR12246">
    <property type="entry name" value="PALMITOYLTRANSFERASE ZDHHC16"/>
    <property type="match status" value="1"/>
</dbReference>
<evidence type="ECO:0000313" key="11">
    <source>
        <dbReference type="Proteomes" id="UP000553632"/>
    </source>
</evidence>
<evidence type="ECO:0000256" key="6">
    <source>
        <dbReference type="ARBA" id="ARBA00023315"/>
    </source>
</evidence>
<dbReference type="EC" id="2.3.1.225" evidence="7"/>
<feature type="compositionally biased region" description="Low complexity" evidence="8">
    <location>
        <begin position="769"/>
        <end position="780"/>
    </location>
</feature>
<proteinExistence type="inferred from homology"/>
<dbReference type="Proteomes" id="UP000553632">
    <property type="component" value="Unassembled WGS sequence"/>
</dbReference>
<dbReference type="GO" id="GO:0019706">
    <property type="term" value="F:protein-cysteine S-palmitoyltransferase activity"/>
    <property type="evidence" value="ECO:0007669"/>
    <property type="project" value="UniProtKB-EC"/>
</dbReference>
<evidence type="ECO:0000313" key="10">
    <source>
        <dbReference type="EMBL" id="KAF4718711.1"/>
    </source>
</evidence>
<dbReference type="PROSITE" id="PS50216">
    <property type="entry name" value="DHHC"/>
    <property type="match status" value="1"/>
</dbReference>
<feature type="transmembrane region" description="Helical" evidence="7">
    <location>
        <begin position="440"/>
        <end position="465"/>
    </location>
</feature>
<reference evidence="10 11" key="1">
    <citation type="submission" date="2020-04" db="EMBL/GenBank/DDBJ databases">
        <title>Perkinsus olseni comparative genomics.</title>
        <authorList>
            <person name="Bogema D.R."/>
        </authorList>
    </citation>
    <scope>NUCLEOTIDE SEQUENCE [LARGE SCALE GENOMIC DNA]</scope>
    <source>
        <strain evidence="10 11">ATCC PRA-207</strain>
    </source>
</reference>
<evidence type="ECO:0000256" key="8">
    <source>
        <dbReference type="SAM" id="MobiDB-lite"/>
    </source>
</evidence>
<dbReference type="Gene3D" id="3.20.20.190">
    <property type="entry name" value="Phosphatidylinositol (PI) phosphodiesterase"/>
    <property type="match status" value="1"/>
</dbReference>
<dbReference type="GO" id="GO:0016020">
    <property type="term" value="C:membrane"/>
    <property type="evidence" value="ECO:0007669"/>
    <property type="project" value="UniProtKB-SubCell"/>
</dbReference>
<feature type="domain" description="Palmitoyltransferase DHHC" evidence="9">
    <location>
        <begin position="503"/>
        <end position="627"/>
    </location>
</feature>
<dbReference type="InterPro" id="IPR017946">
    <property type="entry name" value="PLC-like_Pdiesterase_TIM-brl"/>
</dbReference>
<feature type="region of interest" description="Disordered" evidence="8">
    <location>
        <begin position="829"/>
        <end position="881"/>
    </location>
</feature>
<evidence type="ECO:0000259" key="9">
    <source>
        <dbReference type="Pfam" id="PF01529"/>
    </source>
</evidence>
<dbReference type="InterPro" id="IPR001594">
    <property type="entry name" value="Palmitoyltrfase_DHHC"/>
</dbReference>
<evidence type="ECO:0000256" key="5">
    <source>
        <dbReference type="ARBA" id="ARBA00023136"/>
    </source>
</evidence>
<comment type="caution">
    <text evidence="10">The sequence shown here is derived from an EMBL/GenBank/DDBJ whole genome shotgun (WGS) entry which is preliminary data.</text>
</comment>